<comment type="similarity">
    <text evidence="1">Belongs to the peptidase A1 family.</text>
</comment>
<evidence type="ECO:0000256" key="2">
    <source>
        <dbReference type="ARBA" id="ARBA00022670"/>
    </source>
</evidence>
<feature type="region of interest" description="Disordered" evidence="6">
    <location>
        <begin position="35"/>
        <end position="63"/>
    </location>
</feature>
<dbReference type="InterPro" id="IPR021109">
    <property type="entry name" value="Peptidase_aspartic_dom_sf"/>
</dbReference>
<dbReference type="PANTHER" id="PTHR13683:SF316">
    <property type="entry name" value="ASPARTYL PROTEASE APCB1"/>
    <property type="match status" value="1"/>
</dbReference>
<evidence type="ECO:0000313" key="9">
    <source>
        <dbReference type="Proteomes" id="UP001188597"/>
    </source>
</evidence>
<sequence length="563" mass="61695">MEPDESPQLKGVVIITLPPADNPSLGKTITAFTLSDSTQTPPNQTHQAPQQQSELPIQSPSNPQRHFSWRGTLIGTPRNVLRLVGISLIVLILWGSVSTSTHYELRNSDDDEKPNSFIFPLFPKLGANQLSQRDVELKLGRFVDVKRENVVSLLDDGARPRKVAKSVAMASAAESSSVFTVKGNIYPDGLYYTYMLVGSPPRPYFLDMDTGSDLTWIQCDAPCASCAKGAHPFYKPPKSNIIPSKDLLCIEVQRTQRTGYCEACHQCDYEIEYADHSSSMGVLARDELHLTVANGSLSKLNVVFGCAYDQQGLLLNSLTKTDGILGLSRAKVSLPSQLASQGVISNVIGHCLATEIGGGGYMFLGDDYVPLSQMAWAPMLNSPLNSYTLGIEKMTYGSKQLTFQSQNTGAGRVFFDSGSSYTYFTRQAYSDLVAALKGVHGDGLVQDASDTSLPICWGAKFPIRSVKEVEKFFKPLTLQFGKKWWIASTNLQIFPEGYLIISNKGNVCLGILDGSKVLDGSTVVLGDISLRGRLVVYDNVHQKIGWMQSDCAKPRRFKSLSLF</sequence>
<dbReference type="Proteomes" id="UP001188597">
    <property type="component" value="Unassembled WGS sequence"/>
</dbReference>
<dbReference type="InterPro" id="IPR033121">
    <property type="entry name" value="PEPTIDASE_A1"/>
</dbReference>
<feature type="active site" evidence="5">
    <location>
        <position position="416"/>
    </location>
</feature>
<organism evidence="8 9">
    <name type="scientific">Escallonia herrerae</name>
    <dbReference type="NCBI Taxonomy" id="1293975"/>
    <lineage>
        <taxon>Eukaryota</taxon>
        <taxon>Viridiplantae</taxon>
        <taxon>Streptophyta</taxon>
        <taxon>Embryophyta</taxon>
        <taxon>Tracheophyta</taxon>
        <taxon>Spermatophyta</taxon>
        <taxon>Magnoliopsida</taxon>
        <taxon>eudicotyledons</taxon>
        <taxon>Gunneridae</taxon>
        <taxon>Pentapetalae</taxon>
        <taxon>asterids</taxon>
        <taxon>campanulids</taxon>
        <taxon>Escalloniales</taxon>
        <taxon>Escalloniaceae</taxon>
        <taxon>Escallonia</taxon>
    </lineage>
</organism>
<dbReference type="PANTHER" id="PTHR13683">
    <property type="entry name" value="ASPARTYL PROTEASES"/>
    <property type="match status" value="1"/>
</dbReference>
<evidence type="ECO:0000256" key="5">
    <source>
        <dbReference type="PIRSR" id="PIRSR601461-1"/>
    </source>
</evidence>
<evidence type="ECO:0000313" key="8">
    <source>
        <dbReference type="EMBL" id="KAK3000270.1"/>
    </source>
</evidence>
<dbReference type="GO" id="GO:0006508">
    <property type="term" value="P:proteolysis"/>
    <property type="evidence" value="ECO:0007669"/>
    <property type="project" value="UniProtKB-KW"/>
</dbReference>
<gene>
    <name evidence="8" type="ORF">RJ639_024530</name>
</gene>
<feature type="active site" evidence="5">
    <location>
        <position position="209"/>
    </location>
</feature>
<dbReference type="FunFam" id="2.40.70.10:FF:000015">
    <property type="entry name" value="Aspartyl protease family protein"/>
    <property type="match status" value="1"/>
</dbReference>
<dbReference type="InterPro" id="IPR032861">
    <property type="entry name" value="TAXi_N"/>
</dbReference>
<evidence type="ECO:0000259" key="7">
    <source>
        <dbReference type="PROSITE" id="PS51767"/>
    </source>
</evidence>
<dbReference type="SUPFAM" id="SSF50630">
    <property type="entry name" value="Acid proteases"/>
    <property type="match status" value="1"/>
</dbReference>
<evidence type="ECO:0000256" key="3">
    <source>
        <dbReference type="ARBA" id="ARBA00022750"/>
    </source>
</evidence>
<dbReference type="PRINTS" id="PR00792">
    <property type="entry name" value="PEPSIN"/>
</dbReference>
<evidence type="ECO:0000256" key="1">
    <source>
        <dbReference type="ARBA" id="ARBA00007447"/>
    </source>
</evidence>
<protein>
    <recommendedName>
        <fullName evidence="7">Peptidase A1 domain-containing protein</fullName>
    </recommendedName>
</protein>
<keyword evidence="2" id="KW-0645">Protease</keyword>
<dbReference type="InterPro" id="IPR001461">
    <property type="entry name" value="Aspartic_peptidase_A1"/>
</dbReference>
<evidence type="ECO:0000256" key="6">
    <source>
        <dbReference type="SAM" id="MobiDB-lite"/>
    </source>
</evidence>
<dbReference type="PROSITE" id="PS51767">
    <property type="entry name" value="PEPTIDASE_A1"/>
    <property type="match status" value="1"/>
</dbReference>
<name>A0AA89AF77_9ASTE</name>
<dbReference type="GO" id="GO:0004190">
    <property type="term" value="F:aspartic-type endopeptidase activity"/>
    <property type="evidence" value="ECO:0007669"/>
    <property type="project" value="UniProtKB-KW"/>
</dbReference>
<accession>A0AA89AF77</accession>
<dbReference type="Pfam" id="PF14541">
    <property type="entry name" value="TAXi_C"/>
    <property type="match status" value="1"/>
</dbReference>
<dbReference type="Gene3D" id="2.40.70.10">
    <property type="entry name" value="Acid Proteases"/>
    <property type="match status" value="2"/>
</dbReference>
<feature type="domain" description="Peptidase A1" evidence="7">
    <location>
        <begin position="191"/>
        <end position="547"/>
    </location>
</feature>
<keyword evidence="4" id="KW-0378">Hydrolase</keyword>
<dbReference type="Pfam" id="PF14543">
    <property type="entry name" value="TAXi_N"/>
    <property type="match status" value="1"/>
</dbReference>
<keyword evidence="3" id="KW-0064">Aspartyl protease</keyword>
<comment type="caution">
    <text evidence="8">The sequence shown here is derived from an EMBL/GenBank/DDBJ whole genome shotgun (WGS) entry which is preliminary data.</text>
</comment>
<dbReference type="AlphaFoldDB" id="A0AA89AF77"/>
<reference evidence="8" key="1">
    <citation type="submission" date="2022-12" db="EMBL/GenBank/DDBJ databases">
        <title>Draft genome assemblies for two species of Escallonia (Escalloniales).</title>
        <authorList>
            <person name="Chanderbali A."/>
            <person name="Dervinis C."/>
            <person name="Anghel I."/>
            <person name="Soltis D."/>
            <person name="Soltis P."/>
            <person name="Zapata F."/>
        </authorList>
    </citation>
    <scope>NUCLEOTIDE SEQUENCE</scope>
    <source>
        <strain evidence="8">UCBG64.0493</strain>
        <tissue evidence="8">Leaf</tissue>
    </source>
</reference>
<dbReference type="EMBL" id="JAVXUP010003051">
    <property type="protein sequence ID" value="KAK3000270.1"/>
    <property type="molecule type" value="Genomic_DNA"/>
</dbReference>
<proteinExistence type="inferred from homology"/>
<keyword evidence="9" id="KW-1185">Reference proteome</keyword>
<evidence type="ECO:0000256" key="4">
    <source>
        <dbReference type="ARBA" id="ARBA00022801"/>
    </source>
</evidence>
<dbReference type="InterPro" id="IPR032799">
    <property type="entry name" value="TAXi_C"/>
</dbReference>